<dbReference type="RefSeq" id="WP_145803801.1">
    <property type="nucleotide sequence ID" value="NZ_VIVK01000001.1"/>
</dbReference>
<accession>A0A561BMH4</accession>
<reference evidence="2 3" key="1">
    <citation type="submission" date="2019-06" db="EMBL/GenBank/DDBJ databases">
        <title>Sequencing the genomes of 1000 actinobacteria strains.</title>
        <authorList>
            <person name="Klenk H.-P."/>
        </authorList>
    </citation>
    <scope>NUCLEOTIDE SEQUENCE [LARGE SCALE GENOMIC DNA]</scope>
    <source>
        <strain evidence="2 3">DSM 24683</strain>
    </source>
</reference>
<keyword evidence="3" id="KW-1185">Reference proteome</keyword>
<dbReference type="EMBL" id="VIVK01000001">
    <property type="protein sequence ID" value="TWD80090.1"/>
    <property type="molecule type" value="Genomic_DNA"/>
</dbReference>
<feature type="region of interest" description="Disordered" evidence="1">
    <location>
        <begin position="30"/>
        <end position="50"/>
    </location>
</feature>
<protein>
    <recommendedName>
        <fullName evidence="4">Lipoprotein LpqN</fullName>
    </recommendedName>
</protein>
<name>A0A561BMH4_9ACTN</name>
<dbReference type="OrthoDB" id="3817902at2"/>
<evidence type="ECO:0000256" key="1">
    <source>
        <dbReference type="SAM" id="MobiDB-lite"/>
    </source>
</evidence>
<evidence type="ECO:0000313" key="2">
    <source>
        <dbReference type="EMBL" id="TWD80090.1"/>
    </source>
</evidence>
<dbReference type="Proteomes" id="UP000318380">
    <property type="component" value="Unassembled WGS sequence"/>
</dbReference>
<evidence type="ECO:0008006" key="4">
    <source>
        <dbReference type="Google" id="ProtNLM"/>
    </source>
</evidence>
<organism evidence="2 3">
    <name type="scientific">Kribbella amoyensis</name>
    <dbReference type="NCBI Taxonomy" id="996641"/>
    <lineage>
        <taxon>Bacteria</taxon>
        <taxon>Bacillati</taxon>
        <taxon>Actinomycetota</taxon>
        <taxon>Actinomycetes</taxon>
        <taxon>Propionibacteriales</taxon>
        <taxon>Kribbellaceae</taxon>
        <taxon>Kribbella</taxon>
    </lineage>
</organism>
<dbReference type="AlphaFoldDB" id="A0A561BMH4"/>
<evidence type="ECO:0000313" key="3">
    <source>
        <dbReference type="Proteomes" id="UP000318380"/>
    </source>
</evidence>
<proteinExistence type="predicted"/>
<sequence length="232" mass="24775">MKTAVLASGLVLLGLLGGAAGYEIGRRTESAAAGGTGPGEATTEPTPPPAFALKTPVPNSLPGLKVKGMRFQDHTFSVRQEPQPSVRVSLATPRGWRLTTSPDTPGEVKFLDPLRERAVRVESGFPADLTPAQLLDKLIGDLRSSQPPENDLRILEQGADTVTDEEGTRRDIATLIYTYIPKETRRYVIVRWVAAGGDDKATVEMSITGLPQDADGLGAVLFEATKTVGQKD</sequence>
<gene>
    <name evidence="2" type="ORF">FB561_1162</name>
</gene>
<comment type="caution">
    <text evidence="2">The sequence shown here is derived from an EMBL/GenBank/DDBJ whole genome shotgun (WGS) entry which is preliminary data.</text>
</comment>